<reference evidence="1 2" key="1">
    <citation type="submission" date="2020-11" db="EMBL/GenBank/DDBJ databases">
        <title>Draft genome sequencing of a Lachnospiraceae strain isolated from anoxic soil subjected to BSD treatment.</title>
        <authorList>
            <person name="Uek A."/>
            <person name="Tonouchi A."/>
        </authorList>
    </citation>
    <scope>NUCLEOTIDE SEQUENCE [LARGE SCALE GENOMIC DNA]</scope>
    <source>
        <strain evidence="1 2">TB5</strain>
    </source>
</reference>
<proteinExistence type="predicted"/>
<dbReference type="KEGG" id="ahb:bsdtb5_36560"/>
<sequence>MSALVISYSDLEKASKAAKIIAEDLEYYSAHLENDIRNKISTYGGDRTQNICVRIIMCR</sequence>
<evidence type="ECO:0000313" key="1">
    <source>
        <dbReference type="EMBL" id="BCN32361.1"/>
    </source>
</evidence>
<organism evidence="1 2">
    <name type="scientific">Anaeromicropila herbilytica</name>
    <dbReference type="NCBI Taxonomy" id="2785025"/>
    <lineage>
        <taxon>Bacteria</taxon>
        <taxon>Bacillati</taxon>
        <taxon>Bacillota</taxon>
        <taxon>Clostridia</taxon>
        <taxon>Lachnospirales</taxon>
        <taxon>Lachnospiraceae</taxon>
        <taxon>Anaeromicropila</taxon>
    </lineage>
</organism>
<dbReference type="Proteomes" id="UP000595897">
    <property type="component" value="Chromosome"/>
</dbReference>
<gene>
    <name evidence="1" type="ORF">bsdtb5_36560</name>
</gene>
<name>A0A7R7IET1_9FIRM</name>
<dbReference type="AlphaFoldDB" id="A0A7R7IET1"/>
<dbReference type="RefSeq" id="WP_271713412.1">
    <property type="nucleotide sequence ID" value="NZ_AP024169.1"/>
</dbReference>
<keyword evidence="2" id="KW-1185">Reference proteome</keyword>
<accession>A0A7R7IET1</accession>
<evidence type="ECO:0000313" key="2">
    <source>
        <dbReference type="Proteomes" id="UP000595897"/>
    </source>
</evidence>
<protein>
    <submittedName>
        <fullName evidence="1">Uncharacterized protein</fullName>
    </submittedName>
</protein>
<dbReference type="EMBL" id="AP024169">
    <property type="protein sequence ID" value="BCN32361.1"/>
    <property type="molecule type" value="Genomic_DNA"/>
</dbReference>